<dbReference type="GO" id="GO:0097712">
    <property type="term" value="P:vesicle targeting, trans-Golgi to periciliary membrane compartment"/>
    <property type="evidence" value="ECO:0007669"/>
    <property type="project" value="TreeGrafter"/>
</dbReference>
<dbReference type="InterPro" id="IPR029412">
    <property type="entry name" value="CEP19"/>
</dbReference>
<keyword evidence="9" id="KW-0206">Cytoskeleton</keyword>
<dbReference type="GO" id="GO:0005814">
    <property type="term" value="C:centriole"/>
    <property type="evidence" value="ECO:0007669"/>
    <property type="project" value="UniProtKB-SubCell"/>
</dbReference>
<dbReference type="KEGG" id="obi:106883956"/>
<protein>
    <recommendedName>
        <fullName evidence="5">Centrosomal protein of 19 kDa</fullName>
    </recommendedName>
</protein>
<dbReference type="STRING" id="37653.A0A0L8II58"/>
<name>A0A0L8II58_OCTBM</name>
<comment type="subcellular location">
    <subcellularLocation>
        <location evidence="2">Cytoplasm</location>
        <location evidence="2">Cytoskeleton</location>
        <location evidence="2">Cilium basal body</location>
    </subcellularLocation>
    <subcellularLocation>
        <location evidence="1">Cytoplasm</location>
        <location evidence="1">Cytoskeleton</location>
        <location evidence="1">Microtubule organizing center</location>
        <location evidence="1">Centrosome</location>
        <location evidence="1">Centriole</location>
    </subcellularLocation>
    <subcellularLocation>
        <location evidence="3">Cytoplasm</location>
        <location evidence="3">Cytoskeleton</location>
        <location evidence="3">Spindle</location>
    </subcellularLocation>
</comment>
<dbReference type="GO" id="GO:0036064">
    <property type="term" value="C:ciliary basal body"/>
    <property type="evidence" value="ECO:0007669"/>
    <property type="project" value="TreeGrafter"/>
</dbReference>
<dbReference type="EMBL" id="KQ415659">
    <property type="protein sequence ID" value="KOG01130.1"/>
    <property type="molecule type" value="Genomic_DNA"/>
</dbReference>
<evidence type="ECO:0000256" key="1">
    <source>
        <dbReference type="ARBA" id="ARBA00004114"/>
    </source>
</evidence>
<evidence type="ECO:0000256" key="3">
    <source>
        <dbReference type="ARBA" id="ARBA00004186"/>
    </source>
</evidence>
<keyword evidence="10" id="KW-0966">Cell projection</keyword>
<evidence type="ECO:0000313" key="12">
    <source>
        <dbReference type="EMBL" id="KOG01130.1"/>
    </source>
</evidence>
<dbReference type="AlphaFoldDB" id="A0A0L8II58"/>
<comment type="similarity">
    <text evidence="4">Belongs to the CEP19 family.</text>
</comment>
<organism evidence="12">
    <name type="scientific">Octopus bimaculoides</name>
    <name type="common">California two-spotted octopus</name>
    <dbReference type="NCBI Taxonomy" id="37653"/>
    <lineage>
        <taxon>Eukaryota</taxon>
        <taxon>Metazoa</taxon>
        <taxon>Spiralia</taxon>
        <taxon>Lophotrochozoa</taxon>
        <taxon>Mollusca</taxon>
        <taxon>Cephalopoda</taxon>
        <taxon>Coleoidea</taxon>
        <taxon>Octopodiformes</taxon>
        <taxon>Octopoda</taxon>
        <taxon>Incirrata</taxon>
        <taxon>Octopodidae</taxon>
        <taxon>Octopus</taxon>
    </lineage>
</organism>
<evidence type="ECO:0000256" key="6">
    <source>
        <dbReference type="ARBA" id="ARBA00022490"/>
    </source>
</evidence>
<reference evidence="12" key="1">
    <citation type="submission" date="2015-07" db="EMBL/GenBank/DDBJ databases">
        <title>MeaNS - Measles Nucleotide Surveillance Program.</title>
        <authorList>
            <person name="Tran T."/>
            <person name="Druce J."/>
        </authorList>
    </citation>
    <scope>NUCLEOTIDE SEQUENCE</scope>
    <source>
        <strain evidence="12">UCB-OBI-ISO-001</strain>
        <tissue evidence="12">Gonad</tissue>
    </source>
</reference>
<keyword evidence="6" id="KW-0963">Cytoplasm</keyword>
<evidence type="ECO:0000256" key="7">
    <source>
        <dbReference type="ARBA" id="ARBA00022794"/>
    </source>
</evidence>
<gene>
    <name evidence="12" type="ORF">OCBIM_22028272mg</name>
</gene>
<dbReference type="PANTHER" id="PTHR31539:SF1">
    <property type="entry name" value="CENTROSOMAL PROTEIN OF 19 KDA"/>
    <property type="match status" value="1"/>
</dbReference>
<evidence type="ECO:0000256" key="5">
    <source>
        <dbReference type="ARBA" id="ARBA00022015"/>
    </source>
</evidence>
<dbReference type="Pfam" id="PF14933">
    <property type="entry name" value="CEP19"/>
    <property type="match status" value="1"/>
</dbReference>
<evidence type="ECO:0000256" key="8">
    <source>
        <dbReference type="ARBA" id="ARBA00023069"/>
    </source>
</evidence>
<dbReference type="GO" id="GO:0000922">
    <property type="term" value="C:spindle pole"/>
    <property type="evidence" value="ECO:0007669"/>
    <property type="project" value="TreeGrafter"/>
</dbReference>
<keyword evidence="8" id="KW-0969">Cilium</keyword>
<dbReference type="OrthoDB" id="2163581at2759"/>
<accession>A0A0L8II58</accession>
<evidence type="ECO:0000256" key="10">
    <source>
        <dbReference type="ARBA" id="ARBA00023273"/>
    </source>
</evidence>
<evidence type="ECO:0000256" key="2">
    <source>
        <dbReference type="ARBA" id="ARBA00004120"/>
    </source>
</evidence>
<evidence type="ECO:0000256" key="11">
    <source>
        <dbReference type="SAM" id="MobiDB-lite"/>
    </source>
</evidence>
<dbReference type="GO" id="GO:0005813">
    <property type="term" value="C:centrosome"/>
    <property type="evidence" value="ECO:0007669"/>
    <property type="project" value="TreeGrafter"/>
</dbReference>
<dbReference type="OMA" id="AKKCGIQ"/>
<dbReference type="PANTHER" id="PTHR31539">
    <property type="entry name" value="CENTROSOMAL PROTEIN OF 19K CEP19"/>
    <property type="match status" value="1"/>
</dbReference>
<sequence length="235" mass="26661">MEDHDVVCHKCGIRIHPPALIITYSYSSSEKIRRRTMPLRFFNANSKIETISEELLNNPRHQKFVKKLPRTQLENLLNMLKECLNGSTIKECLQRKQLEKSLLINPNEDLNKLGDEELNARKAIMNKLFEKNATKPTDEDFIYDIQIEYSNSDAEPCSWDCIYDADAVSVIVGTNKDIGSDDEFGGSGGSDGDIKRHDSDDVVNYDTGDDDYDLDDEDDIDDKDEDSAANADDET</sequence>
<dbReference type="GO" id="GO:0034454">
    <property type="term" value="P:microtubule anchoring at centrosome"/>
    <property type="evidence" value="ECO:0007669"/>
    <property type="project" value="TreeGrafter"/>
</dbReference>
<evidence type="ECO:0000256" key="4">
    <source>
        <dbReference type="ARBA" id="ARBA00009371"/>
    </source>
</evidence>
<keyword evidence="7" id="KW-0970">Cilium biogenesis/degradation</keyword>
<proteinExistence type="inferred from homology"/>
<feature type="region of interest" description="Disordered" evidence="11">
    <location>
        <begin position="179"/>
        <end position="235"/>
    </location>
</feature>
<evidence type="ECO:0000256" key="9">
    <source>
        <dbReference type="ARBA" id="ARBA00023212"/>
    </source>
</evidence>
<feature type="compositionally biased region" description="Acidic residues" evidence="11">
    <location>
        <begin position="201"/>
        <end position="235"/>
    </location>
</feature>